<evidence type="ECO:0000313" key="2">
    <source>
        <dbReference type="Proteomes" id="UP000320762"/>
    </source>
</evidence>
<protein>
    <submittedName>
        <fullName evidence="1">Uncharacterized protein</fullName>
    </submittedName>
</protein>
<dbReference type="Proteomes" id="UP000320762">
    <property type="component" value="Unassembled WGS sequence"/>
</dbReference>
<name>A0A550BWC5_9AGAR</name>
<dbReference type="AlphaFoldDB" id="A0A550BWC5"/>
<sequence length="92" mass="10049">MSTDPPSENHASDNAAFNDYLAGVLECPNTEDRGLVVRHLALVKLDWTSTTYPVSSMDVIVRRIGDFRENTSRTPRAWGINSSAKPARASGS</sequence>
<evidence type="ECO:0000313" key="1">
    <source>
        <dbReference type="EMBL" id="TRM56837.1"/>
    </source>
</evidence>
<organism evidence="1 2">
    <name type="scientific">Schizophyllum amplum</name>
    <dbReference type="NCBI Taxonomy" id="97359"/>
    <lineage>
        <taxon>Eukaryota</taxon>
        <taxon>Fungi</taxon>
        <taxon>Dikarya</taxon>
        <taxon>Basidiomycota</taxon>
        <taxon>Agaricomycotina</taxon>
        <taxon>Agaricomycetes</taxon>
        <taxon>Agaricomycetidae</taxon>
        <taxon>Agaricales</taxon>
        <taxon>Schizophyllaceae</taxon>
        <taxon>Schizophyllum</taxon>
    </lineage>
</organism>
<reference evidence="1 2" key="1">
    <citation type="journal article" date="2019" name="New Phytol.">
        <title>Comparative genomics reveals unique wood-decay strategies and fruiting body development in the Schizophyllaceae.</title>
        <authorList>
            <person name="Almasi E."/>
            <person name="Sahu N."/>
            <person name="Krizsan K."/>
            <person name="Balint B."/>
            <person name="Kovacs G.M."/>
            <person name="Kiss B."/>
            <person name="Cseklye J."/>
            <person name="Drula E."/>
            <person name="Henrissat B."/>
            <person name="Nagy I."/>
            <person name="Chovatia M."/>
            <person name="Adam C."/>
            <person name="LaButti K."/>
            <person name="Lipzen A."/>
            <person name="Riley R."/>
            <person name="Grigoriev I.V."/>
            <person name="Nagy L.G."/>
        </authorList>
    </citation>
    <scope>NUCLEOTIDE SEQUENCE [LARGE SCALE GENOMIC DNA]</scope>
    <source>
        <strain evidence="1 2">NL-1724</strain>
    </source>
</reference>
<dbReference type="EMBL" id="VDMD01000058">
    <property type="protein sequence ID" value="TRM56837.1"/>
    <property type="molecule type" value="Genomic_DNA"/>
</dbReference>
<gene>
    <name evidence="1" type="ORF">BD626DRAFT_575206</name>
</gene>
<comment type="caution">
    <text evidence="1">The sequence shown here is derived from an EMBL/GenBank/DDBJ whole genome shotgun (WGS) entry which is preliminary data.</text>
</comment>
<proteinExistence type="predicted"/>
<accession>A0A550BWC5</accession>
<keyword evidence="2" id="KW-1185">Reference proteome</keyword>